<evidence type="ECO:0000259" key="15">
    <source>
        <dbReference type="PROSITE" id="PS50994"/>
    </source>
</evidence>
<feature type="region of interest" description="Disordered" evidence="12">
    <location>
        <begin position="168"/>
        <end position="189"/>
    </location>
</feature>
<proteinExistence type="predicted"/>
<dbReference type="InterPro" id="IPR041588">
    <property type="entry name" value="Integrase_H2C2"/>
</dbReference>
<name>A0AA39HB12_9BILA</name>
<dbReference type="Gene3D" id="3.30.70.270">
    <property type="match status" value="2"/>
</dbReference>
<dbReference type="FunFam" id="3.30.70.270:FF:000026">
    <property type="entry name" value="Transposon Ty3-G Gag-Pol polyprotein"/>
    <property type="match status" value="1"/>
</dbReference>
<dbReference type="GO" id="GO:0004519">
    <property type="term" value="F:endonuclease activity"/>
    <property type="evidence" value="ECO:0007669"/>
    <property type="project" value="UniProtKB-KW"/>
</dbReference>
<dbReference type="InterPro" id="IPR043502">
    <property type="entry name" value="DNA/RNA_pol_sf"/>
</dbReference>
<dbReference type="GO" id="GO:0015074">
    <property type="term" value="P:DNA integration"/>
    <property type="evidence" value="ECO:0007669"/>
    <property type="project" value="UniProtKB-KW"/>
</dbReference>
<keyword evidence="6" id="KW-0378">Hydrolase</keyword>
<evidence type="ECO:0000256" key="11">
    <source>
        <dbReference type="ARBA" id="ARBA00023268"/>
    </source>
</evidence>
<dbReference type="GO" id="GO:0042575">
    <property type="term" value="C:DNA polymerase complex"/>
    <property type="evidence" value="ECO:0007669"/>
    <property type="project" value="UniProtKB-ARBA"/>
</dbReference>
<keyword evidence="13" id="KW-0812">Transmembrane</keyword>
<dbReference type="PROSITE" id="PS50994">
    <property type="entry name" value="INTEGRASE"/>
    <property type="match status" value="1"/>
</dbReference>
<dbReference type="Pfam" id="PF17921">
    <property type="entry name" value="Integrase_H2C2"/>
    <property type="match status" value="1"/>
</dbReference>
<reference evidence="16" key="1">
    <citation type="submission" date="2023-06" db="EMBL/GenBank/DDBJ databases">
        <title>Genomic analysis of the entomopathogenic nematode Steinernema hermaphroditum.</title>
        <authorList>
            <person name="Schwarz E.M."/>
            <person name="Heppert J.K."/>
            <person name="Baniya A."/>
            <person name="Schwartz H.T."/>
            <person name="Tan C.-H."/>
            <person name="Antoshechkin I."/>
            <person name="Sternberg P.W."/>
            <person name="Goodrich-Blair H."/>
            <person name="Dillman A.R."/>
        </authorList>
    </citation>
    <scope>NUCLEOTIDE SEQUENCE</scope>
    <source>
        <strain evidence="16">PS9179</strain>
        <tissue evidence="16">Whole animal</tissue>
    </source>
</reference>
<evidence type="ECO:0000256" key="2">
    <source>
        <dbReference type="ARBA" id="ARBA00022679"/>
    </source>
</evidence>
<dbReference type="Proteomes" id="UP001175271">
    <property type="component" value="Unassembled WGS sequence"/>
</dbReference>
<dbReference type="GO" id="GO:0003964">
    <property type="term" value="F:RNA-directed DNA polymerase activity"/>
    <property type="evidence" value="ECO:0007669"/>
    <property type="project" value="UniProtKB-KW"/>
</dbReference>
<dbReference type="InterPro" id="IPR021109">
    <property type="entry name" value="Peptidase_aspartic_dom_sf"/>
</dbReference>
<dbReference type="Pfam" id="PF00078">
    <property type="entry name" value="RVT_1"/>
    <property type="match status" value="1"/>
</dbReference>
<dbReference type="CDD" id="cd01647">
    <property type="entry name" value="RT_LTR"/>
    <property type="match status" value="1"/>
</dbReference>
<evidence type="ECO:0000256" key="9">
    <source>
        <dbReference type="ARBA" id="ARBA00022908"/>
    </source>
</evidence>
<evidence type="ECO:0000256" key="13">
    <source>
        <dbReference type="SAM" id="Phobius"/>
    </source>
</evidence>
<evidence type="ECO:0000256" key="8">
    <source>
        <dbReference type="ARBA" id="ARBA00022884"/>
    </source>
</evidence>
<evidence type="ECO:0000256" key="5">
    <source>
        <dbReference type="ARBA" id="ARBA00022759"/>
    </source>
</evidence>
<evidence type="ECO:0000313" key="16">
    <source>
        <dbReference type="EMBL" id="KAK0401172.1"/>
    </source>
</evidence>
<evidence type="ECO:0000259" key="14">
    <source>
        <dbReference type="PROSITE" id="PS50878"/>
    </source>
</evidence>
<keyword evidence="7" id="KW-0460">Magnesium</keyword>
<feature type="transmembrane region" description="Helical" evidence="13">
    <location>
        <begin position="204"/>
        <end position="223"/>
    </location>
</feature>
<keyword evidence="5" id="KW-0255">Endonuclease</keyword>
<dbReference type="SUPFAM" id="SSF56672">
    <property type="entry name" value="DNA/RNA polymerases"/>
    <property type="match status" value="1"/>
</dbReference>
<dbReference type="InterPro" id="IPR050951">
    <property type="entry name" value="Retrovirus_Pol_polyprotein"/>
</dbReference>
<keyword evidence="11" id="KW-0511">Multifunctional enzyme</keyword>
<dbReference type="PROSITE" id="PS00141">
    <property type="entry name" value="ASP_PROTEASE"/>
    <property type="match status" value="1"/>
</dbReference>
<evidence type="ECO:0000313" key="17">
    <source>
        <dbReference type="Proteomes" id="UP001175271"/>
    </source>
</evidence>
<dbReference type="CDD" id="cd00303">
    <property type="entry name" value="retropepsin_like"/>
    <property type="match status" value="1"/>
</dbReference>
<dbReference type="EC" id="2.7.7.49" evidence="1"/>
<evidence type="ECO:0000256" key="12">
    <source>
        <dbReference type="SAM" id="MobiDB-lite"/>
    </source>
</evidence>
<evidence type="ECO:0000256" key="4">
    <source>
        <dbReference type="ARBA" id="ARBA00022722"/>
    </source>
</evidence>
<keyword evidence="10" id="KW-0695">RNA-directed DNA polymerase</keyword>
<dbReference type="EMBL" id="JAUCMV010000004">
    <property type="protein sequence ID" value="KAK0401172.1"/>
    <property type="molecule type" value="Genomic_DNA"/>
</dbReference>
<dbReference type="Gene3D" id="3.10.20.370">
    <property type="match status" value="1"/>
</dbReference>
<sequence>MTDDEKIRKLKYFLEGSAREKFDELSPAEQQDYRAATNKLKLLMASPEDKQTAQRKLTTIEQTDGESVEDFLRRLRKLLKDAFPSKSDAEVKQKILEEYTHRFDGEIYFHIGKSDPSSYEEMVKVAKKIEALIAATLSYPEINVITTMEDGFDDEIQEFLMENELKEQQEYQEKATGPSTEPEPGMVNIEPVSINRNTSRRRTWTMIPFALAMILALPITAALPQPNGPLFCKWDARPMRFLMPERIECPKFQLEDSSKVIPATLPVYKHNLIRYDTEAFVCKIIEQSASFYTNIMNDHFQHHTSKNLEVTLRDCKNMIAHKRCSLGMMSQVGEIFRTNEKLEYEFPGPLFGWIGYSYKSVANCILFKTRIFAQFGSTRMESPIGDMEDCKYEDGSCSLGDGSVVIWKPESKQACNFIKHAEWEGHFFGNTWLTTSKEFALTFAEEYKIVDDCGMRMVRSIQGFAVPYDNLKQYLHNRRSRSVPFKKELEETVIGIVTSHQLASQMTALDLDIMLQESIVFDQALKTLCSTVNSILQMTSITVYDNPTLVTRLLLNESNLVATATPPGLVEVWPCAVADAQNITFAPENGTCFEFPKVAVKLFGSTREAYLDPRTQILTPTSRKIQCDKWEKRTITFGNKFVSLERATGVITPLNRTEFKDLQMKHQDILISKLEAIAFHNLVINNITDLVHPFHLNDLAHQHIQSITSNIGTVRDSSTDEDGHRRVKISKLSAIISGYTWFEIWIRIIAIYETLHLLVTIGQKIVGDYVTIPCLKRERKLSVSVTNNVKIEQSIPPEADETVVPIEEVKMINSPFSTQVVEKINGINLPMLIDTGATISIAHESMATLLTAKPRRIESAAMGASGQMIQFKSEATVSLEIAGYETYITMYFTDNEHTINDTNYSAIIGCNALKSLPPITFDFAIGQMKISGRSIPLGIPKNTLLLNLPVRACKNYIVPPQRCTVIDCEIQQRFCYAEREFMIHTADENLAKQEIYLTPCVIKPKTGKFCILLNNPTNAPVPVFKGMKIAAASVLKNVKGQLMEIGAPLQEQQDKTVDPTFKVDLRNAECSPNEKKKLAELIDRHNDVFSKNKFDLGSCTVEPYKIRTYTEVPIQSKPYRVPYKYKETLNEHISQLEKAGIIREENTSWLSNLTIVGKKDGSIRPCLDMRKLNEVIVPDGFPIPRLDSILNTIAHAKMFSSLDLNSGFFQIRISPESKEKCGILLENKTYVMERVPFGLKNASAAFGRAMAKVLEGLESDVIVYVDDILVFTKSDDFDKHLKALERVFERFRTFKLKLSPKKCHFAQKSIDFLGHTISGSGYTPSINNVKAIINFPRPKNAKETKRILGMFSFFRRFVPGHAQIVEPLTRLTAERVKFEWTEEQEKAFQKIKEVLTSAPVLRFPREDAQYYIFVDASTVARGALLAQKSIENDRCYNAIAYYSKTLTKAEKKWAAVHLELSSIVSALREFRPYIYGSPITVTVFTDHKPLTYLMQKSSSNACLARWLIELQGYDLKIQYVEGKKNSVADALSRIETEGVTPTEVHDIIEFPRCLAINETETIDKPTALNLLITRSQGGGFRPINMAREQREDVVLAAIIDHLASNKPLQFSEATPESDRNFAVRHIDRFKIGNDNCLYYTFSAIKKTGEHERVAVAVPTKWRKPIFDHMHGSKASGGHRDTRCTMHKLRQYFWPHMSSDITERCRACITCQKTSHRKAPKVPMKSIVSNTIFAIVAADICGPFPETANGNRYYMNIIDLFSKHVVSIPLKELTSVTVADNIMKHFVLIYGCFTELLTDNASIFTSQFFKYFCALLEIDKIYSTPYHHQGNGAVERSFRTFNLMLRKTMQNSTSDFDELLPYTQWVYNTSISSVTHETLFTLVFGREPIMALDKILNPRSHETFNSEQIEEFRETLFVNLRESWIAAHENAEIDRQKRKEKYDESASETTIKVDQLMSVRGQVHHLDRPAPYTAIACTRGKAVLALTDLTIEAPVVVDIASTTNFVGPAPTLYNYPVLPGETFNLLVYVQRSHPDGGLRRYHGPRTKLASLWMKDCGAFTTNATALVLLRTYCYVMPQRSYCYECLRFRASTSLAQQYIIQKTTSHLQVILTHFLTYTTLSHIGNPYSAVAMVYALHREESSKDDRMEQVDDVQHSVKNDDLITGMPDVRWSPTNKFQLRLLVE</sequence>
<dbReference type="InterPro" id="IPR012337">
    <property type="entry name" value="RNaseH-like_sf"/>
</dbReference>
<dbReference type="Gene3D" id="3.10.10.10">
    <property type="entry name" value="HIV Type 1 Reverse Transcriptase, subunit A, domain 1"/>
    <property type="match status" value="1"/>
</dbReference>
<dbReference type="Gene3D" id="3.30.420.10">
    <property type="entry name" value="Ribonuclease H-like superfamily/Ribonuclease H"/>
    <property type="match status" value="1"/>
</dbReference>
<dbReference type="Pfam" id="PF17919">
    <property type="entry name" value="RT_RNaseH_2"/>
    <property type="match status" value="1"/>
</dbReference>
<keyword evidence="9" id="KW-0229">DNA integration</keyword>
<evidence type="ECO:0000256" key="10">
    <source>
        <dbReference type="ARBA" id="ARBA00022918"/>
    </source>
</evidence>
<keyword evidence="17" id="KW-1185">Reference proteome</keyword>
<dbReference type="PROSITE" id="PS50878">
    <property type="entry name" value="RT_POL"/>
    <property type="match status" value="1"/>
</dbReference>
<keyword evidence="8" id="KW-0694">RNA-binding</keyword>
<dbReference type="Gene3D" id="2.40.70.10">
    <property type="entry name" value="Acid Proteases"/>
    <property type="match status" value="1"/>
</dbReference>
<gene>
    <name evidence="16" type="ORF">QR680_015626</name>
</gene>
<dbReference type="InterPro" id="IPR001969">
    <property type="entry name" value="Aspartic_peptidase_AS"/>
</dbReference>
<dbReference type="GO" id="GO:0004190">
    <property type="term" value="F:aspartic-type endopeptidase activity"/>
    <property type="evidence" value="ECO:0007669"/>
    <property type="project" value="InterPro"/>
</dbReference>
<evidence type="ECO:0000256" key="1">
    <source>
        <dbReference type="ARBA" id="ARBA00012493"/>
    </source>
</evidence>
<dbReference type="InterPro" id="IPR043128">
    <property type="entry name" value="Rev_trsase/Diguanyl_cyclase"/>
</dbReference>
<feature type="domain" description="Integrase catalytic" evidence="15">
    <location>
        <begin position="1718"/>
        <end position="1895"/>
    </location>
</feature>
<dbReference type="PANTHER" id="PTHR37984">
    <property type="entry name" value="PROTEIN CBG26694"/>
    <property type="match status" value="1"/>
</dbReference>
<keyword evidence="3" id="KW-0548">Nucleotidyltransferase</keyword>
<dbReference type="SUPFAM" id="SSF53098">
    <property type="entry name" value="Ribonuclease H-like"/>
    <property type="match status" value="1"/>
</dbReference>
<feature type="domain" description="Reverse transcriptase" evidence="14">
    <location>
        <begin position="1137"/>
        <end position="1317"/>
    </location>
</feature>
<dbReference type="GO" id="GO:0006508">
    <property type="term" value="P:proteolysis"/>
    <property type="evidence" value="ECO:0007669"/>
    <property type="project" value="InterPro"/>
</dbReference>
<dbReference type="GO" id="GO:0003723">
    <property type="term" value="F:RNA binding"/>
    <property type="evidence" value="ECO:0007669"/>
    <property type="project" value="UniProtKB-KW"/>
</dbReference>
<keyword evidence="2" id="KW-0808">Transferase</keyword>
<dbReference type="InterPro" id="IPR000477">
    <property type="entry name" value="RT_dom"/>
</dbReference>
<evidence type="ECO:0000256" key="6">
    <source>
        <dbReference type="ARBA" id="ARBA00022801"/>
    </source>
</evidence>
<dbReference type="InterPro" id="IPR001584">
    <property type="entry name" value="Integrase_cat-core"/>
</dbReference>
<dbReference type="Gene3D" id="1.10.340.70">
    <property type="match status" value="1"/>
</dbReference>
<evidence type="ECO:0000256" key="7">
    <source>
        <dbReference type="ARBA" id="ARBA00022842"/>
    </source>
</evidence>
<dbReference type="PANTHER" id="PTHR37984:SF5">
    <property type="entry name" value="PROTEIN NYNRIN-LIKE"/>
    <property type="match status" value="1"/>
</dbReference>
<dbReference type="InterPro" id="IPR036397">
    <property type="entry name" value="RNaseH_sf"/>
</dbReference>
<keyword evidence="13" id="KW-0472">Membrane</keyword>
<keyword evidence="13" id="KW-1133">Transmembrane helix</keyword>
<dbReference type="SUPFAM" id="SSF50630">
    <property type="entry name" value="Acid proteases"/>
    <property type="match status" value="1"/>
</dbReference>
<dbReference type="CDD" id="cd09274">
    <property type="entry name" value="RNase_HI_RT_Ty3"/>
    <property type="match status" value="1"/>
</dbReference>
<accession>A0AA39HB12</accession>
<protein>
    <recommendedName>
        <fullName evidence="1">RNA-directed DNA polymerase</fullName>
        <ecNumber evidence="1">2.7.7.49</ecNumber>
    </recommendedName>
</protein>
<organism evidence="16 17">
    <name type="scientific">Steinernema hermaphroditum</name>
    <dbReference type="NCBI Taxonomy" id="289476"/>
    <lineage>
        <taxon>Eukaryota</taxon>
        <taxon>Metazoa</taxon>
        <taxon>Ecdysozoa</taxon>
        <taxon>Nematoda</taxon>
        <taxon>Chromadorea</taxon>
        <taxon>Rhabditida</taxon>
        <taxon>Tylenchina</taxon>
        <taxon>Panagrolaimomorpha</taxon>
        <taxon>Strongyloidoidea</taxon>
        <taxon>Steinernematidae</taxon>
        <taxon>Steinernema</taxon>
    </lineage>
</organism>
<keyword evidence="4" id="KW-0540">Nuclease</keyword>
<evidence type="ECO:0000256" key="3">
    <source>
        <dbReference type="ARBA" id="ARBA00022695"/>
    </source>
</evidence>
<dbReference type="InterPro" id="IPR041577">
    <property type="entry name" value="RT_RNaseH_2"/>
</dbReference>
<comment type="caution">
    <text evidence="16">The sequence shown here is derived from an EMBL/GenBank/DDBJ whole genome shotgun (WGS) entry which is preliminary data.</text>
</comment>